<evidence type="ECO:0000256" key="1">
    <source>
        <dbReference type="ARBA" id="ARBA00000385"/>
    </source>
</evidence>
<evidence type="ECO:0000259" key="6">
    <source>
        <dbReference type="Pfam" id="PF01509"/>
    </source>
</evidence>
<reference evidence="7 8" key="1">
    <citation type="journal article" date="2015" name="Nature">
        <title>rRNA introns, odd ribosomes, and small enigmatic genomes across a large radiation of phyla.</title>
        <authorList>
            <person name="Brown C.T."/>
            <person name="Hug L.A."/>
            <person name="Thomas B.C."/>
            <person name="Sharon I."/>
            <person name="Castelle C.J."/>
            <person name="Singh A."/>
            <person name="Wilkins M.J."/>
            <person name="Williams K.H."/>
            <person name="Banfield J.F."/>
        </authorList>
    </citation>
    <scope>NUCLEOTIDE SEQUENCE [LARGE SCALE GENOMIC DNA]</scope>
</reference>
<dbReference type="GO" id="GO:0006400">
    <property type="term" value="P:tRNA modification"/>
    <property type="evidence" value="ECO:0007669"/>
    <property type="project" value="TreeGrafter"/>
</dbReference>
<sequence length="262" mass="29978">MTSSKKMKSVISLYKPVGISPVQLINTFKEQNPEYKDVKISPAGKLDPLAHGVMVLLVGDENKKRREYELSDKVYQFQAVIGFGTDSYDICGLSVIGSPNIAVSDESLKNILRTYKGKQRQKFPPFSSYKIKGKPLFNWALRNKLNEITIPEKEIEIYDIKLLNTKYINGHELYTDIKERISLLKGNFRQEEIMKRWENNIEIEKRYQVIEMEAHVSSGTYIRGIVNDLGIRIGAKATAIEINRIRSGKYTVNTTQNPEISL</sequence>
<proteinExistence type="inferred from homology"/>
<dbReference type="PANTHER" id="PTHR13767:SF2">
    <property type="entry name" value="PSEUDOURIDYLATE SYNTHASE TRUB1"/>
    <property type="match status" value="1"/>
</dbReference>
<dbReference type="EMBL" id="LBWK01000002">
    <property type="protein sequence ID" value="KKR05739.1"/>
    <property type="molecule type" value="Genomic_DNA"/>
</dbReference>
<dbReference type="PANTHER" id="PTHR13767">
    <property type="entry name" value="TRNA-PSEUDOURIDINE SYNTHASE"/>
    <property type="match status" value="1"/>
</dbReference>
<comment type="similarity">
    <text evidence="2">Belongs to the pseudouridine synthase TruB family. Type 1 subfamily.</text>
</comment>
<evidence type="ECO:0000256" key="4">
    <source>
        <dbReference type="ARBA" id="ARBA00022694"/>
    </source>
</evidence>
<keyword evidence="5" id="KW-0413">Isomerase</keyword>
<dbReference type="InterPro" id="IPR002501">
    <property type="entry name" value="PsdUridine_synth_N"/>
</dbReference>
<dbReference type="AlphaFoldDB" id="A0A0G0MNU9"/>
<comment type="caution">
    <text evidence="7">The sequence shown here is derived from an EMBL/GenBank/DDBJ whole genome shotgun (WGS) entry which is preliminary data.</text>
</comment>
<comment type="catalytic activity">
    <reaction evidence="1">
        <text>uridine(55) in tRNA = pseudouridine(55) in tRNA</text>
        <dbReference type="Rhea" id="RHEA:42532"/>
        <dbReference type="Rhea" id="RHEA-COMP:10101"/>
        <dbReference type="Rhea" id="RHEA-COMP:10102"/>
        <dbReference type="ChEBI" id="CHEBI:65314"/>
        <dbReference type="ChEBI" id="CHEBI:65315"/>
        <dbReference type="EC" id="5.4.99.25"/>
    </reaction>
</comment>
<evidence type="ECO:0000256" key="3">
    <source>
        <dbReference type="ARBA" id="ARBA00012787"/>
    </source>
</evidence>
<dbReference type="Gene3D" id="3.30.2350.10">
    <property type="entry name" value="Pseudouridine synthase"/>
    <property type="match status" value="1"/>
</dbReference>
<evidence type="ECO:0000313" key="8">
    <source>
        <dbReference type="Proteomes" id="UP000034799"/>
    </source>
</evidence>
<dbReference type="Pfam" id="PF01509">
    <property type="entry name" value="TruB_N"/>
    <property type="match status" value="1"/>
</dbReference>
<dbReference type="InterPro" id="IPR014780">
    <property type="entry name" value="tRNA_psdUridine_synth_TruB"/>
</dbReference>
<dbReference type="GO" id="GO:1990481">
    <property type="term" value="P:mRNA pseudouridine synthesis"/>
    <property type="evidence" value="ECO:0007669"/>
    <property type="project" value="TreeGrafter"/>
</dbReference>
<feature type="domain" description="Pseudouridine synthase II N-terminal" evidence="6">
    <location>
        <begin position="38"/>
        <end position="167"/>
    </location>
</feature>
<protein>
    <recommendedName>
        <fullName evidence="3">tRNA pseudouridine(55) synthase</fullName>
        <ecNumber evidence="3">5.4.99.25</ecNumber>
    </recommendedName>
</protein>
<accession>A0A0G0MNU9</accession>
<dbReference type="GO" id="GO:0003723">
    <property type="term" value="F:RNA binding"/>
    <property type="evidence" value="ECO:0007669"/>
    <property type="project" value="InterPro"/>
</dbReference>
<dbReference type="InterPro" id="IPR020103">
    <property type="entry name" value="PsdUridine_synth_cat_dom_sf"/>
</dbReference>
<evidence type="ECO:0000313" key="7">
    <source>
        <dbReference type="EMBL" id="KKR05739.1"/>
    </source>
</evidence>
<dbReference type="PATRIC" id="fig|1619100.3.peg.795"/>
<gene>
    <name evidence="7" type="ORF">UT34_C0002G0246</name>
</gene>
<name>A0A0G0MNU9_9BACT</name>
<dbReference type="Proteomes" id="UP000034799">
    <property type="component" value="Unassembled WGS sequence"/>
</dbReference>
<dbReference type="EC" id="5.4.99.25" evidence="3"/>
<dbReference type="SUPFAM" id="SSF55120">
    <property type="entry name" value="Pseudouridine synthase"/>
    <property type="match status" value="1"/>
</dbReference>
<keyword evidence="4" id="KW-0819">tRNA processing</keyword>
<dbReference type="STRING" id="1619100.UT34_C0002G0246"/>
<evidence type="ECO:0000256" key="5">
    <source>
        <dbReference type="ARBA" id="ARBA00023235"/>
    </source>
</evidence>
<dbReference type="GO" id="GO:0160148">
    <property type="term" value="F:tRNA pseudouridine(55) synthase activity"/>
    <property type="evidence" value="ECO:0007669"/>
    <property type="project" value="UniProtKB-EC"/>
</dbReference>
<evidence type="ECO:0000256" key="2">
    <source>
        <dbReference type="ARBA" id="ARBA00005642"/>
    </source>
</evidence>
<organism evidence="7 8">
    <name type="scientific">candidate division WS6 bacterium GW2011_GWF2_39_15</name>
    <dbReference type="NCBI Taxonomy" id="1619100"/>
    <lineage>
        <taxon>Bacteria</taxon>
        <taxon>Candidatus Dojkabacteria</taxon>
    </lineage>
</organism>